<protein>
    <submittedName>
        <fullName evidence="1">Siphovirus family protein</fullName>
    </submittedName>
</protein>
<dbReference type="HOGENOM" id="CLU_124446_0_1_9"/>
<comment type="caution">
    <text evidence="1">The sequence shown here is derived from an EMBL/GenBank/DDBJ whole genome shotgun (WGS) entry which is preliminary data.</text>
</comment>
<reference evidence="1" key="1">
    <citation type="submission" date="2012-11" db="EMBL/GenBank/DDBJ databases">
        <title>Dependencies among metagenomic species, viruses, plasmids and units of genetic variation.</title>
        <authorList>
            <person name="Nielsen H.B."/>
            <person name="Almeida M."/>
            <person name="Juncker A.S."/>
            <person name="Rasmussen S."/>
            <person name="Li J."/>
            <person name="Sunagawa S."/>
            <person name="Plichta D."/>
            <person name="Gautier L."/>
            <person name="Le Chatelier E."/>
            <person name="Peletier E."/>
            <person name="Bonde I."/>
            <person name="Nielsen T."/>
            <person name="Manichanh C."/>
            <person name="Arumugam M."/>
            <person name="Batto J."/>
            <person name="Santos M.B.Q.D."/>
            <person name="Blom N."/>
            <person name="Borruel N."/>
            <person name="Burgdorf K.S."/>
            <person name="Boumezbeur F."/>
            <person name="Casellas F."/>
            <person name="Dore J."/>
            <person name="Guarner F."/>
            <person name="Hansen T."/>
            <person name="Hildebrand F."/>
            <person name="Kaas R.S."/>
            <person name="Kennedy S."/>
            <person name="Kristiansen K."/>
            <person name="Kultima J.R."/>
            <person name="Leonard P."/>
            <person name="Levenez F."/>
            <person name="Lund O."/>
            <person name="Moumen B."/>
            <person name="Le Paslier D."/>
            <person name="Pons N."/>
            <person name="Pedersen O."/>
            <person name="Prifti E."/>
            <person name="Qin J."/>
            <person name="Raes J."/>
            <person name="Tap J."/>
            <person name="Tims S."/>
            <person name="Ussery D.W."/>
            <person name="Yamada T."/>
            <person name="MetaHit consortium"/>
            <person name="Renault P."/>
            <person name="Sicheritz-Ponten T."/>
            <person name="Bork P."/>
            <person name="Wang J."/>
            <person name="Brunak S."/>
            <person name="Ehrlich S.D."/>
        </authorList>
    </citation>
    <scope>NUCLEOTIDE SEQUENCE [LARGE SCALE GENOMIC DNA]</scope>
</reference>
<accession>R6WX74</accession>
<gene>
    <name evidence="1" type="ORF">BN587_00550</name>
</gene>
<evidence type="ECO:0000313" key="1">
    <source>
        <dbReference type="EMBL" id="CDD11519.1"/>
    </source>
</evidence>
<dbReference type="EMBL" id="CBGL010000090">
    <property type="protein sequence ID" value="CDD11519.1"/>
    <property type="molecule type" value="Genomic_DNA"/>
</dbReference>
<dbReference type="Proteomes" id="UP000014937">
    <property type="component" value="Unassembled WGS sequence"/>
</dbReference>
<sequence>MKLFDIDERLAACVKLDESRVVDTESGEIIDLEAIAALEMERDKKIENLGCWYKNLLAEAEALKAQKNAFAEREKAKKAKAESLRGFLSRYLNGKKFESAKVAMSFRKSEAVEFDAKCIGDVPEEFLKFKDPELDKVAVKKAIKAGETVPGCELVARQNLQIK</sequence>
<dbReference type="Pfam" id="PF05565">
    <property type="entry name" value="Sipho_Gp157"/>
    <property type="match status" value="1"/>
</dbReference>
<dbReference type="AlphaFoldDB" id="R6WX74"/>
<name>R6WX74_9FIRM</name>
<dbReference type="InterPro" id="IPR008840">
    <property type="entry name" value="Sipho_Gp157"/>
</dbReference>
<proteinExistence type="predicted"/>
<organism evidence="1">
    <name type="scientific">Phascolarctobacterium succinatutens CAG:287</name>
    <dbReference type="NCBI Taxonomy" id="1263101"/>
    <lineage>
        <taxon>Bacteria</taxon>
        <taxon>Bacillati</taxon>
        <taxon>Bacillota</taxon>
        <taxon>Negativicutes</taxon>
        <taxon>Acidaminococcales</taxon>
        <taxon>Acidaminococcaceae</taxon>
        <taxon>Phascolarctobacterium</taxon>
    </lineage>
</organism>
<dbReference type="RefSeq" id="WP_021719640.1">
    <property type="nucleotide sequence ID" value="NZ_FR892771.1"/>
</dbReference>